<dbReference type="GO" id="GO:1990456">
    <property type="term" value="P:mitochondrion-endoplasmic reticulum membrane tethering"/>
    <property type="evidence" value="ECO:0007669"/>
    <property type="project" value="TreeGrafter"/>
</dbReference>
<evidence type="ECO:0000256" key="8">
    <source>
        <dbReference type="ARBA" id="ARBA00023136"/>
    </source>
</evidence>
<dbReference type="PANTHER" id="PTHR13466">
    <property type="entry name" value="TEX2 PROTEIN-RELATED"/>
    <property type="match status" value="1"/>
</dbReference>
<dbReference type="Pfam" id="PF26547">
    <property type="entry name" value="PDZD8_N"/>
    <property type="match status" value="1"/>
</dbReference>
<accession>A0A9W7ZQ35</accession>
<feature type="domain" description="SMP-LTD" evidence="10">
    <location>
        <begin position="496"/>
        <end position="682"/>
    </location>
</feature>
<feature type="region of interest" description="Disordered" evidence="9">
    <location>
        <begin position="118"/>
        <end position="179"/>
    </location>
</feature>
<evidence type="ECO:0000256" key="2">
    <source>
        <dbReference type="ARBA" id="ARBA00022448"/>
    </source>
</evidence>
<feature type="compositionally biased region" description="Low complexity" evidence="9">
    <location>
        <begin position="157"/>
        <end position="171"/>
    </location>
</feature>
<feature type="compositionally biased region" description="Basic and acidic residues" evidence="9">
    <location>
        <begin position="1173"/>
        <end position="1182"/>
    </location>
</feature>
<evidence type="ECO:0000313" key="12">
    <source>
        <dbReference type="Proteomes" id="UP001150538"/>
    </source>
</evidence>
<feature type="region of interest" description="Disordered" evidence="9">
    <location>
        <begin position="1297"/>
        <end position="1324"/>
    </location>
</feature>
<evidence type="ECO:0000313" key="11">
    <source>
        <dbReference type="EMBL" id="KAJ1913547.1"/>
    </source>
</evidence>
<keyword evidence="7" id="KW-0446">Lipid-binding</keyword>
<keyword evidence="8" id="KW-0472">Membrane</keyword>
<feature type="compositionally biased region" description="Polar residues" evidence="9">
    <location>
        <begin position="743"/>
        <end position="756"/>
    </location>
</feature>
<feature type="compositionally biased region" description="Polar residues" evidence="9">
    <location>
        <begin position="776"/>
        <end position="786"/>
    </location>
</feature>
<dbReference type="Gene3D" id="2.30.29.30">
    <property type="entry name" value="Pleckstrin-homology domain (PH domain)/Phosphotyrosine-binding domain (PTB)"/>
    <property type="match status" value="1"/>
</dbReference>
<dbReference type="GO" id="GO:0015914">
    <property type="term" value="P:phospholipid transport"/>
    <property type="evidence" value="ECO:0007669"/>
    <property type="project" value="TreeGrafter"/>
</dbReference>
<feature type="compositionally biased region" description="Polar residues" evidence="9">
    <location>
        <begin position="1107"/>
        <end position="1116"/>
    </location>
</feature>
<gene>
    <name evidence="11" type="ORF">H4219_005171</name>
</gene>
<evidence type="ECO:0000256" key="4">
    <source>
        <dbReference type="ARBA" id="ARBA00022824"/>
    </source>
</evidence>
<protein>
    <recommendedName>
        <fullName evidence="10">SMP-LTD domain-containing protein</fullName>
    </recommendedName>
</protein>
<dbReference type="SUPFAM" id="SSF50729">
    <property type="entry name" value="PH domain-like"/>
    <property type="match status" value="1"/>
</dbReference>
<evidence type="ECO:0000256" key="3">
    <source>
        <dbReference type="ARBA" id="ARBA00022692"/>
    </source>
</evidence>
<dbReference type="GO" id="GO:0005789">
    <property type="term" value="C:endoplasmic reticulum membrane"/>
    <property type="evidence" value="ECO:0007669"/>
    <property type="project" value="UniProtKB-SubCell"/>
</dbReference>
<feature type="compositionally biased region" description="Basic and acidic residues" evidence="9">
    <location>
        <begin position="1420"/>
        <end position="1429"/>
    </location>
</feature>
<feature type="compositionally biased region" description="Basic residues" evidence="9">
    <location>
        <begin position="14"/>
        <end position="31"/>
    </location>
</feature>
<reference evidence="11" key="1">
    <citation type="submission" date="2022-07" db="EMBL/GenBank/DDBJ databases">
        <title>Phylogenomic reconstructions and comparative analyses of Kickxellomycotina fungi.</title>
        <authorList>
            <person name="Reynolds N.K."/>
            <person name="Stajich J.E."/>
            <person name="Barry K."/>
            <person name="Grigoriev I.V."/>
            <person name="Crous P."/>
            <person name="Smith M.E."/>
        </authorList>
    </citation>
    <scope>NUCLEOTIDE SEQUENCE</scope>
    <source>
        <strain evidence="11">NBRC 100468</strain>
    </source>
</reference>
<evidence type="ECO:0000256" key="5">
    <source>
        <dbReference type="ARBA" id="ARBA00022989"/>
    </source>
</evidence>
<feature type="region of interest" description="Disordered" evidence="9">
    <location>
        <begin position="1038"/>
        <end position="1192"/>
    </location>
</feature>
<feature type="compositionally biased region" description="Polar residues" evidence="9">
    <location>
        <begin position="1367"/>
        <end position="1395"/>
    </location>
</feature>
<keyword evidence="5" id="KW-1133">Transmembrane helix</keyword>
<feature type="compositionally biased region" description="Low complexity" evidence="9">
    <location>
        <begin position="787"/>
        <end position="800"/>
    </location>
</feature>
<feature type="region of interest" description="Disordered" evidence="9">
    <location>
        <begin position="838"/>
        <end position="1019"/>
    </location>
</feature>
<keyword evidence="4" id="KW-0256">Endoplasmic reticulum</keyword>
<feature type="compositionally biased region" description="Polar residues" evidence="9">
    <location>
        <begin position="997"/>
        <end position="1006"/>
    </location>
</feature>
<evidence type="ECO:0000256" key="9">
    <source>
        <dbReference type="SAM" id="MobiDB-lite"/>
    </source>
</evidence>
<dbReference type="GO" id="GO:0032865">
    <property type="term" value="C:ERMES complex"/>
    <property type="evidence" value="ECO:0007669"/>
    <property type="project" value="TreeGrafter"/>
</dbReference>
<evidence type="ECO:0000256" key="1">
    <source>
        <dbReference type="ARBA" id="ARBA00004586"/>
    </source>
</evidence>
<feature type="region of interest" description="Disordered" evidence="9">
    <location>
        <begin position="1"/>
        <end position="50"/>
    </location>
</feature>
<keyword evidence="12" id="KW-1185">Reference proteome</keyword>
<evidence type="ECO:0000256" key="7">
    <source>
        <dbReference type="ARBA" id="ARBA00023121"/>
    </source>
</evidence>
<feature type="compositionally biased region" description="Low complexity" evidence="9">
    <location>
        <begin position="363"/>
        <end position="380"/>
    </location>
</feature>
<feature type="compositionally biased region" description="Low complexity" evidence="9">
    <location>
        <begin position="880"/>
        <end position="905"/>
    </location>
</feature>
<dbReference type="EMBL" id="JANBPU010000255">
    <property type="protein sequence ID" value="KAJ1913547.1"/>
    <property type="molecule type" value="Genomic_DNA"/>
</dbReference>
<feature type="region of interest" description="Disordered" evidence="9">
    <location>
        <begin position="693"/>
        <end position="756"/>
    </location>
</feature>
<dbReference type="OrthoDB" id="26740at2759"/>
<dbReference type="GO" id="GO:0008289">
    <property type="term" value="F:lipid binding"/>
    <property type="evidence" value="ECO:0007669"/>
    <property type="project" value="UniProtKB-KW"/>
</dbReference>
<proteinExistence type="predicted"/>
<dbReference type="InterPro" id="IPR058801">
    <property type="entry name" value="PDZD8_N"/>
</dbReference>
<feature type="compositionally biased region" description="Polar residues" evidence="9">
    <location>
        <begin position="1052"/>
        <end position="1064"/>
    </location>
</feature>
<keyword evidence="2" id="KW-0813">Transport</keyword>
<feature type="compositionally biased region" description="Low complexity" evidence="9">
    <location>
        <begin position="1430"/>
        <end position="1445"/>
    </location>
</feature>
<keyword evidence="3" id="KW-0812">Transmembrane</keyword>
<dbReference type="Proteomes" id="UP001150538">
    <property type="component" value="Unassembled WGS sequence"/>
</dbReference>
<name>A0A9W7ZQ35_9FUNG</name>
<feature type="region of interest" description="Disordered" evidence="9">
    <location>
        <begin position="1367"/>
        <end position="1453"/>
    </location>
</feature>
<comment type="subcellular location">
    <subcellularLocation>
        <location evidence="1">Endoplasmic reticulum membrane</location>
    </subcellularLocation>
</comment>
<feature type="compositionally biased region" description="Basic and acidic residues" evidence="9">
    <location>
        <begin position="801"/>
        <end position="813"/>
    </location>
</feature>
<dbReference type="InterPro" id="IPR031468">
    <property type="entry name" value="SMP_LBD"/>
</dbReference>
<feature type="region of interest" description="Disordered" evidence="9">
    <location>
        <begin position="343"/>
        <end position="387"/>
    </location>
</feature>
<organism evidence="11 12">
    <name type="scientific">Mycoemilia scoparia</name>
    <dbReference type="NCBI Taxonomy" id="417184"/>
    <lineage>
        <taxon>Eukaryota</taxon>
        <taxon>Fungi</taxon>
        <taxon>Fungi incertae sedis</taxon>
        <taxon>Zoopagomycota</taxon>
        <taxon>Kickxellomycotina</taxon>
        <taxon>Kickxellomycetes</taxon>
        <taxon>Kickxellales</taxon>
        <taxon>Kickxellaceae</taxon>
        <taxon>Mycoemilia</taxon>
    </lineage>
</organism>
<evidence type="ECO:0000259" key="10">
    <source>
        <dbReference type="PROSITE" id="PS51847"/>
    </source>
</evidence>
<dbReference type="InterPro" id="IPR011993">
    <property type="entry name" value="PH-like_dom_sf"/>
</dbReference>
<feature type="compositionally biased region" description="Basic and acidic residues" evidence="9">
    <location>
        <begin position="721"/>
        <end position="734"/>
    </location>
</feature>
<feature type="region of interest" description="Disordered" evidence="9">
    <location>
        <begin position="772"/>
        <end position="813"/>
    </location>
</feature>
<dbReference type="CDD" id="cd21675">
    <property type="entry name" value="SMP_TEX2"/>
    <property type="match status" value="1"/>
</dbReference>
<evidence type="ECO:0000256" key="6">
    <source>
        <dbReference type="ARBA" id="ARBA00023055"/>
    </source>
</evidence>
<dbReference type="PANTHER" id="PTHR13466:SF19">
    <property type="entry name" value="NUCLEUS-VACUOLE JUNCTION PROTEIN 2"/>
    <property type="match status" value="1"/>
</dbReference>
<dbReference type="PROSITE" id="PS51847">
    <property type="entry name" value="SMP"/>
    <property type="match status" value="1"/>
</dbReference>
<sequence>MFLCPKADSPEVRARRRRRWQQPYGHHHQQRFIRGQSGETPRTGGGYPRRSNSVDFDIFNKADGHGASVNSRGDNISGGGGDSCAGLFMGSSYSPPHELKYYPLREKLDRICATYAKPATTDSSPCPPSKRRGSTSSLPPPSSLSRRSTIAHSRFPSGDSSLASSGTTTGSDVFPPNSSGTARSKILMASEYEDIVLTGWLRVTKKEDQGEPVESRKLSDYFTKGIRFIKGAKSGTPANTNIHGANSSPNIPASTTLHTTAYGSKDAISESMVQTSNSNGSWVKSAGSDLSMMSAKERPPNSVYCVLKQNTLFMYDSEQQMEGRGIIILSYYDVSLLLDPNTRDSQSFSRKKPIKLTPHDQIPSSSSSSSPPEQSAKDSSAGAGDTLPVHGHLPLNYYVYCDRPTEKEDWYFALIKASLAGRRDKQSINRKKAMMLDQATMKVVLNNVIADSNNDDDDETQDEALLQEKGHKRNKSMASAKSIDTSAPLLLTDHQPTVKSDEWLNAVLGRIFISVYRTKAMHQYFIDKIQSKFDRIKRPSYLEPIKVADLHVGNHVPIISNPKLLSLSNAGELEMELDVEYYGGFSAELRTAFKAGGLRLSLALAVHLNYLKGRLLVKIKEPPTNRAWVGFYEMPKLDLKINPIIFDRQITYDMVLNVIEKLVYEAISTSIVLPYMDDTVFFHASELGAILENDFPEKPNGPITGTTKGEKEAPAKSVTGGDREKRKSKDESVNEKSGLNEKGGQSLNNNNNSATPELTKAQSFFARFTRFRTRNSKPANPSQNDPATSTTKSSPASTASTEKKAAASDSIIHLDRMPEDLELMDSSDEESINTHHYEGRTVYSHGMHKKTSSTATTGDKNGLLAVPPAKDCINTKNDKSSTSPSPSLSPNQSSSRSGIFHSSSSESRKSLRRKLSSRKMDTGGISHTDFLPKECQDGNGKAKTVLKKRTPSFSSLRSRKASSQNKRDSNSSNNNSGNEGGGGNNNNNNRKDPGDEQSPTSPTSEGFKTKMMTGAANIANNARKSKLGAAAISWFKSKTVNSSPLSPPQPVPKTSASTTATSQYLAKHGVPMGGGKPIPFDRPQHTGTALKLNESQSSVCSDERKSSLSNSETTSKLVEIKIPTPKEQSKSPRLSGSPRRGGHHRNSLLSQNPIALFDDDTDVESSLDSSSEYSRDDRRSVRSFDQAGLSQQQLQRPLGIHFPDTHHRSSYLLGQAKSDASDITTSVVGSSSSSSSLLGVMGSSRLTQFHHHQHSGLSPALQYSQLGNNNTVNQPHLVKVSSPLGYKQQDNKMFNKINNNDNNNNSGGMRRRASTLDNHANNNKSTSNFTIAATTTASSSATALLGVSPRPYNHYYYNYQKHFGGSVPTSTATKASENPETLPSNNNRLGSSNSEAGGYVSPKMVISSPLLLPSTNQNDKISDPHHHQQNDQSNNSQQTPPSASSLNNLSISD</sequence>
<feature type="compositionally biased region" description="Polar residues" evidence="9">
    <location>
        <begin position="1315"/>
        <end position="1324"/>
    </location>
</feature>
<keyword evidence="6" id="KW-0445">Lipid transport</keyword>
<comment type="caution">
    <text evidence="11">The sequence shown here is derived from an EMBL/GenBank/DDBJ whole genome shotgun (WGS) entry which is preliminary data.</text>
</comment>